<dbReference type="EMBL" id="JACWMY010000001">
    <property type="protein sequence ID" value="MBD1362192.1"/>
    <property type="molecule type" value="Genomic_DNA"/>
</dbReference>
<comment type="caution">
    <text evidence="2">The sequence shown here is derived from an EMBL/GenBank/DDBJ whole genome shotgun (WGS) entry which is preliminary data.</text>
</comment>
<gene>
    <name evidence="2" type="ORF">IDJ77_00090</name>
</gene>
<name>A0ABR7WLK7_9SPHI</name>
<accession>A0ABR7WLK7</accession>
<protein>
    <submittedName>
        <fullName evidence="2">Uncharacterized protein</fullName>
    </submittedName>
</protein>
<proteinExistence type="predicted"/>
<organism evidence="2 3">
    <name type="scientific">Mucilaginibacter pankratovii</name>
    <dbReference type="NCBI Taxonomy" id="2772110"/>
    <lineage>
        <taxon>Bacteria</taxon>
        <taxon>Pseudomonadati</taxon>
        <taxon>Bacteroidota</taxon>
        <taxon>Sphingobacteriia</taxon>
        <taxon>Sphingobacteriales</taxon>
        <taxon>Sphingobacteriaceae</taxon>
        <taxon>Mucilaginibacter</taxon>
    </lineage>
</organism>
<keyword evidence="3" id="KW-1185">Reference proteome</keyword>
<evidence type="ECO:0000256" key="1">
    <source>
        <dbReference type="SAM" id="SignalP"/>
    </source>
</evidence>
<reference evidence="2 3" key="1">
    <citation type="submission" date="2020-09" db="EMBL/GenBank/DDBJ databases">
        <title>Novel species of Mucilaginibacter isolated from a glacier on the Tibetan Plateau.</title>
        <authorList>
            <person name="Liu Q."/>
            <person name="Xin Y.-H."/>
        </authorList>
    </citation>
    <scope>NUCLEOTIDE SEQUENCE [LARGE SCALE GENOMIC DNA]</scope>
    <source>
        <strain evidence="2 3">ZT4R22</strain>
    </source>
</reference>
<dbReference type="Proteomes" id="UP000606600">
    <property type="component" value="Unassembled WGS sequence"/>
</dbReference>
<sequence length="225" mass="25444">MKYLKILSVALGLSAIIHTASAQFIHQRDFKPITTIDYTNVDGTPYLYDTWQQGMVKLANGVSSKDKMPLKYNLVDDLVSFKDKESGEEMAFVVPVQEFTLNLTTDDELFVRHFRSGYKGIEGSTPASFFEVLSDGKIQLIKKFNKVVFETQNIGSASKTRSFLDKTKYYIVNNGKALQVKNDKKSLLAALGDKQAQMEDYIKTNKVNFKSDTQLGKLVDYYNSL</sequence>
<feature type="chain" id="PRO_5047249032" evidence="1">
    <location>
        <begin position="23"/>
        <end position="225"/>
    </location>
</feature>
<feature type="signal peptide" evidence="1">
    <location>
        <begin position="1"/>
        <end position="22"/>
    </location>
</feature>
<evidence type="ECO:0000313" key="2">
    <source>
        <dbReference type="EMBL" id="MBD1362192.1"/>
    </source>
</evidence>
<dbReference type="RefSeq" id="WP_191186885.1">
    <property type="nucleotide sequence ID" value="NZ_JACWMY010000001.1"/>
</dbReference>
<evidence type="ECO:0000313" key="3">
    <source>
        <dbReference type="Proteomes" id="UP000606600"/>
    </source>
</evidence>
<keyword evidence="1" id="KW-0732">Signal</keyword>